<feature type="transmembrane region" description="Helical" evidence="1">
    <location>
        <begin position="12"/>
        <end position="33"/>
    </location>
</feature>
<keyword evidence="1" id="KW-1133">Transmembrane helix</keyword>
<proteinExistence type="predicted"/>
<feature type="transmembrane region" description="Helical" evidence="1">
    <location>
        <begin position="85"/>
        <end position="109"/>
    </location>
</feature>
<evidence type="ECO:0008006" key="4">
    <source>
        <dbReference type="Google" id="ProtNLM"/>
    </source>
</evidence>
<keyword evidence="1" id="KW-0472">Membrane</keyword>
<keyword evidence="1" id="KW-0812">Transmembrane</keyword>
<dbReference type="KEGG" id="pla:Plav_2389"/>
<accession>A7HVR6</accession>
<dbReference type="eggNOG" id="COG3371">
    <property type="taxonomic scope" value="Bacteria"/>
</dbReference>
<gene>
    <name evidence="2" type="ordered locus">Plav_2389</name>
</gene>
<feature type="transmembrane region" description="Helical" evidence="1">
    <location>
        <begin position="188"/>
        <end position="207"/>
    </location>
</feature>
<dbReference type="Pfam" id="PF06197">
    <property type="entry name" value="DUF998"/>
    <property type="match status" value="1"/>
</dbReference>
<dbReference type="RefSeq" id="WP_012111308.1">
    <property type="nucleotide sequence ID" value="NC_009719.1"/>
</dbReference>
<dbReference type="OrthoDB" id="8159487at2"/>
<evidence type="ECO:0000256" key="1">
    <source>
        <dbReference type="SAM" id="Phobius"/>
    </source>
</evidence>
<feature type="transmembrane region" description="Helical" evidence="1">
    <location>
        <begin position="53"/>
        <end position="73"/>
    </location>
</feature>
<keyword evidence="3" id="KW-1185">Reference proteome</keyword>
<dbReference type="InterPro" id="IPR009339">
    <property type="entry name" value="DUF998"/>
</dbReference>
<protein>
    <recommendedName>
        <fullName evidence="4">DUF998 domain-containing protein</fullName>
    </recommendedName>
</protein>
<sequence length="211" mass="22224">MIAGLTADRLLLHSGIVAGLLFFVVPTILVFTRPGFDIERHAISMLSLGEGGWMMKAVFIVSGLFVLACAWGIHAELARGQGGIAAPLLIGAYGVGLVLAGIFDAPAGLGFPQGTPDDQQPVMTTAATLHSLAFMIAFGGLILSCFVFAFHFWQTEQLFWAVASLATGIVLPLLIGLGMSMVVAPGIAFYWAAMLGWLWLAAVLIVLPHGT</sequence>
<feature type="transmembrane region" description="Helical" evidence="1">
    <location>
        <begin position="158"/>
        <end position="182"/>
    </location>
</feature>
<name>A7HVR6_PARL1</name>
<dbReference type="AlphaFoldDB" id="A7HVR6"/>
<feature type="transmembrane region" description="Helical" evidence="1">
    <location>
        <begin position="129"/>
        <end position="151"/>
    </location>
</feature>
<dbReference type="Proteomes" id="UP000006377">
    <property type="component" value="Chromosome"/>
</dbReference>
<evidence type="ECO:0000313" key="3">
    <source>
        <dbReference type="Proteomes" id="UP000006377"/>
    </source>
</evidence>
<reference evidence="2 3" key="1">
    <citation type="journal article" date="2011" name="Stand. Genomic Sci.">
        <title>Complete genome sequence of Parvibaculum lavamentivorans type strain (DS-1(T)).</title>
        <authorList>
            <person name="Schleheck D."/>
            <person name="Weiss M."/>
            <person name="Pitluck S."/>
            <person name="Bruce D."/>
            <person name="Land M.L."/>
            <person name="Han S."/>
            <person name="Saunders E."/>
            <person name="Tapia R."/>
            <person name="Detter C."/>
            <person name="Brettin T."/>
            <person name="Han J."/>
            <person name="Woyke T."/>
            <person name="Goodwin L."/>
            <person name="Pennacchio L."/>
            <person name="Nolan M."/>
            <person name="Cook A.M."/>
            <person name="Kjelleberg S."/>
            <person name="Thomas T."/>
        </authorList>
    </citation>
    <scope>NUCLEOTIDE SEQUENCE [LARGE SCALE GENOMIC DNA]</scope>
    <source>
        <strain evidence="3">DS-1 / DSM 13023 / NCIMB 13966</strain>
    </source>
</reference>
<organism evidence="2 3">
    <name type="scientific">Parvibaculum lavamentivorans (strain DS-1 / DSM 13023 / NCIMB 13966)</name>
    <dbReference type="NCBI Taxonomy" id="402881"/>
    <lineage>
        <taxon>Bacteria</taxon>
        <taxon>Pseudomonadati</taxon>
        <taxon>Pseudomonadota</taxon>
        <taxon>Alphaproteobacteria</taxon>
        <taxon>Hyphomicrobiales</taxon>
        <taxon>Parvibaculaceae</taxon>
        <taxon>Parvibaculum</taxon>
    </lineage>
</organism>
<dbReference type="STRING" id="402881.Plav_2389"/>
<evidence type="ECO:0000313" key="2">
    <source>
        <dbReference type="EMBL" id="ABS63999.1"/>
    </source>
</evidence>
<dbReference type="EMBL" id="CP000774">
    <property type="protein sequence ID" value="ABS63999.1"/>
    <property type="molecule type" value="Genomic_DNA"/>
</dbReference>
<dbReference type="HOGENOM" id="CLU_094600_1_0_5"/>